<dbReference type="EMBL" id="QTSX02006641">
    <property type="protein sequence ID" value="KAJ9052564.1"/>
    <property type="molecule type" value="Genomic_DNA"/>
</dbReference>
<dbReference type="Proteomes" id="UP001165960">
    <property type="component" value="Unassembled WGS sequence"/>
</dbReference>
<sequence>MKRDFAWPRINPDVAGYLEGYETWGRTEPCRTKPGGLLRFLGIPSGPGRSPFVGCVVELPVPTPLAPYQPIPTQPAEAMHLDKYHGQERVGAGVVASQAGPQPPAQQVPGELCPPATFQGLPVAGDARVSLPKLGWPGLNLTPDQPPSL</sequence>
<reference evidence="1" key="1">
    <citation type="submission" date="2022-04" db="EMBL/GenBank/DDBJ databases">
        <title>Genome of the entomopathogenic fungus Entomophthora muscae.</title>
        <authorList>
            <person name="Elya C."/>
            <person name="Lovett B.R."/>
            <person name="Lee E."/>
            <person name="Macias A.M."/>
            <person name="Hajek A.E."/>
            <person name="De Bivort B.L."/>
            <person name="Kasson M.T."/>
            <person name="De Fine Licht H.H."/>
            <person name="Stajich J.E."/>
        </authorList>
    </citation>
    <scope>NUCLEOTIDE SEQUENCE</scope>
    <source>
        <strain evidence="1">Berkeley</strain>
    </source>
</reference>
<name>A0ACC2RR83_9FUNG</name>
<keyword evidence="2" id="KW-1185">Reference proteome</keyword>
<protein>
    <submittedName>
        <fullName evidence="1">Uncharacterized protein</fullName>
    </submittedName>
</protein>
<gene>
    <name evidence="1" type="ORF">DSO57_1032898</name>
</gene>
<comment type="caution">
    <text evidence="1">The sequence shown here is derived from an EMBL/GenBank/DDBJ whole genome shotgun (WGS) entry which is preliminary data.</text>
</comment>
<organism evidence="1 2">
    <name type="scientific">Entomophthora muscae</name>
    <dbReference type="NCBI Taxonomy" id="34485"/>
    <lineage>
        <taxon>Eukaryota</taxon>
        <taxon>Fungi</taxon>
        <taxon>Fungi incertae sedis</taxon>
        <taxon>Zoopagomycota</taxon>
        <taxon>Entomophthoromycotina</taxon>
        <taxon>Entomophthoromycetes</taxon>
        <taxon>Entomophthorales</taxon>
        <taxon>Entomophthoraceae</taxon>
        <taxon>Entomophthora</taxon>
    </lineage>
</organism>
<accession>A0ACC2RR83</accession>
<evidence type="ECO:0000313" key="1">
    <source>
        <dbReference type="EMBL" id="KAJ9052564.1"/>
    </source>
</evidence>
<proteinExistence type="predicted"/>
<evidence type="ECO:0000313" key="2">
    <source>
        <dbReference type="Proteomes" id="UP001165960"/>
    </source>
</evidence>